<dbReference type="InterPro" id="IPR035906">
    <property type="entry name" value="MetI-like_sf"/>
</dbReference>
<feature type="transmembrane region" description="Helical" evidence="7">
    <location>
        <begin position="283"/>
        <end position="305"/>
    </location>
</feature>
<dbReference type="PANTHER" id="PTHR30193">
    <property type="entry name" value="ABC TRANSPORTER PERMEASE PROTEIN"/>
    <property type="match status" value="1"/>
</dbReference>
<proteinExistence type="inferred from homology"/>
<evidence type="ECO:0000256" key="6">
    <source>
        <dbReference type="ARBA" id="ARBA00023136"/>
    </source>
</evidence>
<name>A0A3Q9QVC8_9BACI</name>
<feature type="transmembrane region" description="Helical" evidence="7">
    <location>
        <begin position="129"/>
        <end position="149"/>
    </location>
</feature>
<dbReference type="KEGG" id="nmk:CHR53_24370"/>
<evidence type="ECO:0000256" key="4">
    <source>
        <dbReference type="ARBA" id="ARBA00022692"/>
    </source>
</evidence>
<protein>
    <recommendedName>
        <fullName evidence="8">ABC transmembrane type-1 domain-containing protein</fullName>
    </recommendedName>
</protein>
<dbReference type="GO" id="GO:0005886">
    <property type="term" value="C:plasma membrane"/>
    <property type="evidence" value="ECO:0007669"/>
    <property type="project" value="UniProtKB-SubCell"/>
</dbReference>
<dbReference type="GO" id="GO:0055085">
    <property type="term" value="P:transmembrane transport"/>
    <property type="evidence" value="ECO:0007669"/>
    <property type="project" value="InterPro"/>
</dbReference>
<evidence type="ECO:0000313" key="9">
    <source>
        <dbReference type="EMBL" id="AZU64120.1"/>
    </source>
</evidence>
<keyword evidence="6 7" id="KW-0472">Membrane</keyword>
<evidence type="ECO:0000256" key="2">
    <source>
        <dbReference type="ARBA" id="ARBA00022448"/>
    </source>
</evidence>
<evidence type="ECO:0000256" key="3">
    <source>
        <dbReference type="ARBA" id="ARBA00022475"/>
    </source>
</evidence>
<comment type="subcellular location">
    <subcellularLocation>
        <location evidence="1 7">Cell membrane</location>
        <topology evidence="1 7">Multi-pass membrane protein</topology>
    </subcellularLocation>
</comment>
<dbReference type="InterPro" id="IPR000515">
    <property type="entry name" value="MetI-like"/>
</dbReference>
<dbReference type="AlphaFoldDB" id="A0A3Q9QVC8"/>
<dbReference type="PROSITE" id="PS50928">
    <property type="entry name" value="ABC_TM1"/>
    <property type="match status" value="1"/>
</dbReference>
<evidence type="ECO:0000256" key="1">
    <source>
        <dbReference type="ARBA" id="ARBA00004651"/>
    </source>
</evidence>
<evidence type="ECO:0000259" key="8">
    <source>
        <dbReference type="PROSITE" id="PS50928"/>
    </source>
</evidence>
<keyword evidence="2 7" id="KW-0813">Transport</keyword>
<accession>A0A3Q9QVC8</accession>
<dbReference type="Pfam" id="PF00528">
    <property type="entry name" value="BPD_transp_1"/>
    <property type="match status" value="1"/>
</dbReference>
<dbReference type="EMBL" id="CP022572">
    <property type="protein sequence ID" value="AZU64120.1"/>
    <property type="molecule type" value="Genomic_DNA"/>
</dbReference>
<dbReference type="PANTHER" id="PTHR30193:SF37">
    <property type="entry name" value="INNER MEMBRANE ABC TRANSPORTER PERMEASE PROTEIN YCJO"/>
    <property type="match status" value="1"/>
</dbReference>
<keyword evidence="5 7" id="KW-1133">Transmembrane helix</keyword>
<organism evidence="9 10">
    <name type="scientific">Neobacillus mesonae</name>
    <dbReference type="NCBI Taxonomy" id="1193713"/>
    <lineage>
        <taxon>Bacteria</taxon>
        <taxon>Bacillati</taxon>
        <taxon>Bacillota</taxon>
        <taxon>Bacilli</taxon>
        <taxon>Bacillales</taxon>
        <taxon>Bacillaceae</taxon>
        <taxon>Neobacillus</taxon>
    </lineage>
</organism>
<evidence type="ECO:0000256" key="7">
    <source>
        <dbReference type="RuleBase" id="RU363032"/>
    </source>
</evidence>
<feature type="transmembrane region" description="Helical" evidence="7">
    <location>
        <begin position="37"/>
        <end position="61"/>
    </location>
</feature>
<feature type="domain" description="ABC transmembrane type-1" evidence="8">
    <location>
        <begin position="92"/>
        <end position="307"/>
    </location>
</feature>
<dbReference type="CDD" id="cd06261">
    <property type="entry name" value="TM_PBP2"/>
    <property type="match status" value="1"/>
</dbReference>
<sequence>MCKSRRSGCSPAFFEILCIGKGGGNVKAGRKKLTIPYLIPAVSLYLIFFIGPAIYGIWISFNEWSGFTDDMKFVGLKNYEKLMVDPIYWQSFFNMILILFVGGIFVFLIGFLFTALMSQGVVAKKAIRAIIFFPQIIAPIALAVVWNYLYRFDIGFFNSILTAIGLNPVNWTGPNNIMMSALIAIIWYSTGFYAIILLAGVDKIPNTIFEAARVEGASTFKIFTKITLPLIWDVMSIAVILWGINAIRLFDFLFAFGGAEPPTRMWNTAMYQFILGFGQRTPIYQLGYSSAIAVTMIFVVLLFVVTGRKLFKREVYEL</sequence>
<feature type="transmembrane region" description="Helical" evidence="7">
    <location>
        <begin position="177"/>
        <end position="201"/>
    </location>
</feature>
<keyword evidence="10" id="KW-1185">Reference proteome</keyword>
<dbReference type="Gene3D" id="1.10.3720.10">
    <property type="entry name" value="MetI-like"/>
    <property type="match status" value="1"/>
</dbReference>
<comment type="similarity">
    <text evidence="7">Belongs to the binding-protein-dependent transport system permease family.</text>
</comment>
<keyword evidence="3" id="KW-1003">Cell membrane</keyword>
<dbReference type="Proteomes" id="UP000282892">
    <property type="component" value="Chromosome"/>
</dbReference>
<feature type="transmembrane region" description="Helical" evidence="7">
    <location>
        <begin position="222"/>
        <end position="244"/>
    </location>
</feature>
<feature type="transmembrane region" description="Helical" evidence="7">
    <location>
        <begin position="92"/>
        <end position="117"/>
    </location>
</feature>
<dbReference type="OrthoDB" id="152280at2"/>
<keyword evidence="4 7" id="KW-0812">Transmembrane</keyword>
<dbReference type="InterPro" id="IPR051393">
    <property type="entry name" value="ABC_transporter_permease"/>
</dbReference>
<gene>
    <name evidence="9" type="ORF">CHR53_24370</name>
</gene>
<reference evidence="9 10" key="1">
    <citation type="submission" date="2017-07" db="EMBL/GenBank/DDBJ databases">
        <title>The complete genome sequence of Bacillus mesonae strain H20-5, an efficient strain improving plant abiotic stress resistance.</title>
        <authorList>
            <person name="Kim S.Y."/>
            <person name="Song H."/>
            <person name="Sang M.K."/>
            <person name="Weon H.-Y."/>
            <person name="Song J."/>
        </authorList>
    </citation>
    <scope>NUCLEOTIDE SEQUENCE [LARGE SCALE GENOMIC DNA]</scope>
    <source>
        <strain evidence="9 10">H20-5</strain>
    </source>
</reference>
<evidence type="ECO:0000256" key="5">
    <source>
        <dbReference type="ARBA" id="ARBA00022989"/>
    </source>
</evidence>
<dbReference type="STRING" id="1193713.GCA_001636315_01772"/>
<evidence type="ECO:0000313" key="10">
    <source>
        <dbReference type="Proteomes" id="UP000282892"/>
    </source>
</evidence>
<dbReference type="SUPFAM" id="SSF161098">
    <property type="entry name" value="MetI-like"/>
    <property type="match status" value="1"/>
</dbReference>